<sequence>MEQPTEYEMRAWQDMVEGKARTTRKASRFVEEKSADAARAVAEKTAEIGRRSPGLVKAAGSIKDAAMRVKDSVPADVRKRSANWAGEFVESAGKSVARVSRIGLTPDGIVAKHGKRGHAVETLADIRQLDLEQVDRVRRRNLDLMYAGLGATSGAGAGLLITGGQVGVGSGVASGPGGAVVVVSMAADVAAVIGLASRAVGVVALSYGYDPERPEEKIFVNSVINLGTASSTVAKEAAFMDIARLTQLLIRGSTWQKLSESVLVKVARDIAARLSIRFTQRSLGKLLPVAGVVVGASMNWSTLEAVVGSADVAYRRRFLLSKYPDLAEDRDIPVVERFSDLDNARERDESITIEDEFWRDAEGPVA</sequence>
<evidence type="ECO:0000313" key="2">
    <source>
        <dbReference type="EMBL" id="QDP73872.1"/>
    </source>
</evidence>
<protein>
    <submittedName>
        <fullName evidence="2">Serine/arginine repetitive matrix protein 2</fullName>
    </submittedName>
</protein>
<dbReference type="PANTHER" id="PTHR41260:SF1">
    <property type="entry name" value="PROTEIN ECSC"/>
    <property type="match status" value="1"/>
</dbReference>
<dbReference type="Proteomes" id="UP000319068">
    <property type="component" value="Chromosome"/>
</dbReference>
<dbReference type="Pfam" id="PF12787">
    <property type="entry name" value="EcsC"/>
    <property type="match status" value="1"/>
</dbReference>
<dbReference type="InterPro" id="IPR024787">
    <property type="entry name" value="EcsC"/>
</dbReference>
<dbReference type="EMBL" id="CP041694">
    <property type="protein sequence ID" value="QDP73872.1"/>
    <property type="molecule type" value="Genomic_DNA"/>
</dbReference>
<evidence type="ECO:0000313" key="1">
    <source>
        <dbReference type="EMBL" id="GLY57396.1"/>
    </source>
</evidence>
<evidence type="ECO:0000313" key="4">
    <source>
        <dbReference type="Proteomes" id="UP001165168"/>
    </source>
</evidence>
<proteinExistence type="predicted"/>
<reference evidence="2 3" key="1">
    <citation type="submission" date="2019-07" db="EMBL/GenBank/DDBJ databases">
        <title>Complete Genome Sequence and Methylome Analysis of Arthrobacter luteus NEB113.</title>
        <authorList>
            <person name="Fomenkov A."/>
            <person name="Anton B.P."/>
            <person name="Vincze T."/>
            <person name="Roberts R.J."/>
        </authorList>
    </citation>
    <scope>NUCLEOTIDE SEQUENCE [LARGE SCALE GENOMIC DNA]</scope>
    <source>
        <strain evidence="2 3">NEB113</strain>
    </source>
</reference>
<keyword evidence="3" id="KW-1185">Reference proteome</keyword>
<dbReference type="AlphaFoldDB" id="A0AAV5P846"/>
<reference evidence="1" key="2">
    <citation type="submission" date="2023-03" db="EMBL/GenBank/DDBJ databases">
        <title>Cellulosimicrobium cellulans NBRC 103059.</title>
        <authorList>
            <person name="Ichikawa N."/>
            <person name="Sato H."/>
            <person name="Tonouchi N."/>
        </authorList>
    </citation>
    <scope>NUCLEOTIDE SEQUENCE</scope>
    <source>
        <strain evidence="1">NBRC 103059</strain>
    </source>
</reference>
<gene>
    <name evidence="1" type="ORF">Ccel01_19980</name>
    <name evidence="2" type="ORF">FOG94_00730</name>
</gene>
<evidence type="ECO:0000313" key="3">
    <source>
        <dbReference type="Proteomes" id="UP000319068"/>
    </source>
</evidence>
<accession>A0AAV5P846</accession>
<organism evidence="1 4">
    <name type="scientific">Cellulosimicrobium cellulans</name>
    <name type="common">Arthrobacter luteus</name>
    <dbReference type="NCBI Taxonomy" id="1710"/>
    <lineage>
        <taxon>Bacteria</taxon>
        <taxon>Bacillati</taxon>
        <taxon>Actinomycetota</taxon>
        <taxon>Actinomycetes</taxon>
        <taxon>Micrococcales</taxon>
        <taxon>Promicromonosporaceae</taxon>
        <taxon>Cellulosimicrobium</taxon>
    </lineage>
</organism>
<dbReference type="RefSeq" id="WP_137280875.1">
    <property type="nucleotide sequence ID" value="NZ_BSTG01000002.1"/>
</dbReference>
<dbReference type="PANTHER" id="PTHR41260">
    <property type="entry name" value="PROTEIN ECSC"/>
    <property type="match status" value="1"/>
</dbReference>
<dbReference type="EMBL" id="BSTG01000002">
    <property type="protein sequence ID" value="GLY57396.1"/>
    <property type="molecule type" value="Genomic_DNA"/>
</dbReference>
<name>A0AAV5P846_CELCE</name>
<dbReference type="Proteomes" id="UP001165168">
    <property type="component" value="Unassembled WGS sequence"/>
</dbReference>